<dbReference type="EMBL" id="GBRH01182531">
    <property type="protein sequence ID" value="JAE15365.1"/>
    <property type="molecule type" value="Transcribed_RNA"/>
</dbReference>
<reference evidence="1" key="2">
    <citation type="journal article" date="2015" name="Data Brief">
        <title>Shoot transcriptome of the giant reed, Arundo donax.</title>
        <authorList>
            <person name="Barrero R.A."/>
            <person name="Guerrero F.D."/>
            <person name="Moolhuijzen P."/>
            <person name="Goolsby J.A."/>
            <person name="Tidwell J."/>
            <person name="Bellgard S.E."/>
            <person name="Bellgard M.I."/>
        </authorList>
    </citation>
    <scope>NUCLEOTIDE SEQUENCE</scope>
    <source>
        <tissue evidence="1">Shoot tissue taken approximately 20 cm above the soil surface</tissue>
    </source>
</reference>
<reference evidence="1" key="1">
    <citation type="submission" date="2014-09" db="EMBL/GenBank/DDBJ databases">
        <authorList>
            <person name="Magalhaes I.L.F."/>
            <person name="Oliveira U."/>
            <person name="Santos F.R."/>
            <person name="Vidigal T.H.D.A."/>
            <person name="Brescovit A.D."/>
            <person name="Santos A.J."/>
        </authorList>
    </citation>
    <scope>NUCLEOTIDE SEQUENCE</scope>
    <source>
        <tissue evidence="1">Shoot tissue taken approximately 20 cm above the soil surface</tissue>
    </source>
</reference>
<organism evidence="1">
    <name type="scientific">Arundo donax</name>
    <name type="common">Giant reed</name>
    <name type="synonym">Donax arundinaceus</name>
    <dbReference type="NCBI Taxonomy" id="35708"/>
    <lineage>
        <taxon>Eukaryota</taxon>
        <taxon>Viridiplantae</taxon>
        <taxon>Streptophyta</taxon>
        <taxon>Embryophyta</taxon>
        <taxon>Tracheophyta</taxon>
        <taxon>Spermatophyta</taxon>
        <taxon>Magnoliopsida</taxon>
        <taxon>Liliopsida</taxon>
        <taxon>Poales</taxon>
        <taxon>Poaceae</taxon>
        <taxon>PACMAD clade</taxon>
        <taxon>Arundinoideae</taxon>
        <taxon>Arundineae</taxon>
        <taxon>Arundo</taxon>
    </lineage>
</organism>
<accession>A0A0A9FRA9</accession>
<evidence type="ECO:0000313" key="1">
    <source>
        <dbReference type="EMBL" id="JAE15365.1"/>
    </source>
</evidence>
<name>A0A0A9FRA9_ARUDO</name>
<dbReference type="AlphaFoldDB" id="A0A0A9FRA9"/>
<sequence length="47" mass="4952">MGTRGGAVAGGWVQIRPATEADGDGRARSSTAWWAPGARMPRLCLPR</sequence>
<proteinExistence type="predicted"/>
<protein>
    <submittedName>
        <fullName evidence="1">Uncharacterized protein</fullName>
    </submittedName>
</protein>